<comment type="caution">
    <text evidence="7">The sequence shown here is derived from an EMBL/GenBank/DDBJ whole genome shotgun (WGS) entry which is preliminary data.</text>
</comment>
<evidence type="ECO:0000256" key="3">
    <source>
        <dbReference type="ARBA" id="ARBA00022692"/>
    </source>
</evidence>
<evidence type="ECO:0000313" key="7">
    <source>
        <dbReference type="EMBL" id="TDP83187.1"/>
    </source>
</evidence>
<dbReference type="OrthoDB" id="7216522at2"/>
<keyword evidence="3 6" id="KW-0812">Transmembrane</keyword>
<organism evidence="7 8">
    <name type="scientific">Oharaeibacter diazotrophicus</name>
    <dbReference type="NCBI Taxonomy" id="1920512"/>
    <lineage>
        <taxon>Bacteria</taxon>
        <taxon>Pseudomonadati</taxon>
        <taxon>Pseudomonadota</taxon>
        <taxon>Alphaproteobacteria</taxon>
        <taxon>Hyphomicrobiales</taxon>
        <taxon>Pleomorphomonadaceae</taxon>
        <taxon>Oharaeibacter</taxon>
    </lineage>
</organism>
<protein>
    <submittedName>
        <fullName evidence="7">Threonine/homoserine efflux transporter RhtA</fullName>
    </submittedName>
</protein>
<reference evidence="7 8" key="1">
    <citation type="submission" date="2019-03" db="EMBL/GenBank/DDBJ databases">
        <title>Genomic Encyclopedia of Type Strains, Phase IV (KMG-IV): sequencing the most valuable type-strain genomes for metagenomic binning, comparative biology and taxonomic classification.</title>
        <authorList>
            <person name="Goeker M."/>
        </authorList>
    </citation>
    <scope>NUCLEOTIDE SEQUENCE [LARGE SCALE GENOMIC DNA]</scope>
    <source>
        <strain evidence="7 8">DSM 102969</strain>
    </source>
</reference>
<dbReference type="PANTHER" id="PTHR32322">
    <property type="entry name" value="INNER MEMBRANE TRANSPORTER"/>
    <property type="match status" value="1"/>
</dbReference>
<evidence type="ECO:0000256" key="6">
    <source>
        <dbReference type="SAM" id="Phobius"/>
    </source>
</evidence>
<keyword evidence="5 6" id="KW-0472">Membrane</keyword>
<keyword evidence="4 6" id="KW-1133">Transmembrane helix</keyword>
<feature type="transmembrane region" description="Helical" evidence="6">
    <location>
        <begin position="183"/>
        <end position="206"/>
    </location>
</feature>
<dbReference type="AlphaFoldDB" id="A0A4R6RBY6"/>
<feature type="transmembrane region" description="Helical" evidence="6">
    <location>
        <begin position="286"/>
        <end position="305"/>
    </location>
</feature>
<comment type="similarity">
    <text evidence="2">Belongs to the EamA transporter family.</text>
</comment>
<dbReference type="Proteomes" id="UP000294547">
    <property type="component" value="Unassembled WGS sequence"/>
</dbReference>
<evidence type="ECO:0000256" key="1">
    <source>
        <dbReference type="ARBA" id="ARBA00004141"/>
    </source>
</evidence>
<feature type="transmembrane region" description="Helical" evidence="6">
    <location>
        <begin position="121"/>
        <end position="141"/>
    </location>
</feature>
<feature type="transmembrane region" description="Helical" evidence="6">
    <location>
        <begin position="153"/>
        <end position="171"/>
    </location>
</feature>
<dbReference type="EMBL" id="SNXY01000009">
    <property type="protein sequence ID" value="TDP83187.1"/>
    <property type="molecule type" value="Genomic_DNA"/>
</dbReference>
<feature type="transmembrane region" description="Helical" evidence="6">
    <location>
        <begin position="226"/>
        <end position="247"/>
    </location>
</feature>
<accession>A0A4R6RBY6</accession>
<feature type="transmembrane region" description="Helical" evidence="6">
    <location>
        <begin position="254"/>
        <end position="274"/>
    </location>
</feature>
<name>A0A4R6RBY6_9HYPH</name>
<proteinExistence type="inferred from homology"/>
<gene>
    <name evidence="7" type="ORF">EDD54_3144</name>
</gene>
<dbReference type="InterPro" id="IPR037185">
    <property type="entry name" value="EmrE-like"/>
</dbReference>
<evidence type="ECO:0000313" key="8">
    <source>
        <dbReference type="Proteomes" id="UP000294547"/>
    </source>
</evidence>
<dbReference type="PANTHER" id="PTHR32322:SF2">
    <property type="entry name" value="EAMA DOMAIN-CONTAINING PROTEIN"/>
    <property type="match status" value="1"/>
</dbReference>
<dbReference type="InterPro" id="IPR050638">
    <property type="entry name" value="AA-Vitamin_Transporters"/>
</dbReference>
<keyword evidence="8" id="KW-1185">Reference proteome</keyword>
<sequence>MVVGVLAGLFCGLLWGLTFVGPRMVAPFTAVDITVVRYALFGLFSLALMAAPRFRPVGLGRRRLVIGLALGAVCFNGYFLAVAYAVHFAGAAIPPLIVGTMPVVMAVIANRHEGTVPWGRLALPLALILAGVLAVNVEPLVGGASGHVVDLPLGLACSLAALAIWVWYGLANGRVMRAADAPGTLPWTGLQGLGAVAGALLITPLASFGDPAGPTAAATPAAFATFLVWAATLGIAGSWLATVAWVVAARRLPVALTAQLILSETVFGLIFGFLYEHRWPTPGEGIGIVLQIVGVVAAIAVFEAASRAEAAAGVPA</sequence>
<feature type="transmembrane region" description="Helical" evidence="6">
    <location>
        <begin position="35"/>
        <end position="52"/>
    </location>
</feature>
<evidence type="ECO:0000256" key="4">
    <source>
        <dbReference type="ARBA" id="ARBA00022989"/>
    </source>
</evidence>
<comment type="subcellular location">
    <subcellularLocation>
        <location evidence="1">Membrane</location>
        <topology evidence="1">Multi-pass membrane protein</topology>
    </subcellularLocation>
</comment>
<dbReference type="RefSeq" id="WP_126537926.1">
    <property type="nucleotide sequence ID" value="NZ_BSPM01000009.1"/>
</dbReference>
<evidence type="ECO:0000256" key="5">
    <source>
        <dbReference type="ARBA" id="ARBA00023136"/>
    </source>
</evidence>
<dbReference type="GO" id="GO:0016020">
    <property type="term" value="C:membrane"/>
    <property type="evidence" value="ECO:0007669"/>
    <property type="project" value="UniProtKB-SubCell"/>
</dbReference>
<evidence type="ECO:0000256" key="2">
    <source>
        <dbReference type="ARBA" id="ARBA00007362"/>
    </source>
</evidence>
<feature type="transmembrane region" description="Helical" evidence="6">
    <location>
        <begin position="92"/>
        <end position="109"/>
    </location>
</feature>
<dbReference type="SUPFAM" id="SSF103481">
    <property type="entry name" value="Multidrug resistance efflux transporter EmrE"/>
    <property type="match status" value="1"/>
</dbReference>
<feature type="transmembrane region" description="Helical" evidence="6">
    <location>
        <begin position="64"/>
        <end position="86"/>
    </location>
</feature>